<feature type="domain" description="DUF6879" evidence="1">
    <location>
        <begin position="21"/>
        <end position="190"/>
    </location>
</feature>
<dbReference type="EMBL" id="JAUSRA010000001">
    <property type="protein sequence ID" value="MDP9792539.1"/>
    <property type="molecule type" value="Genomic_DNA"/>
</dbReference>
<comment type="caution">
    <text evidence="2">The sequence shown here is derived from an EMBL/GenBank/DDBJ whole genome shotgun (WGS) entry which is preliminary data.</text>
</comment>
<keyword evidence="3" id="KW-1185">Reference proteome</keyword>
<accession>A0ABT9MM90</accession>
<dbReference type="InterPro" id="IPR049244">
    <property type="entry name" value="DUF6879"/>
</dbReference>
<organism evidence="2 3">
    <name type="scientific">Catenuloplanes nepalensis</name>
    <dbReference type="NCBI Taxonomy" id="587533"/>
    <lineage>
        <taxon>Bacteria</taxon>
        <taxon>Bacillati</taxon>
        <taxon>Actinomycetota</taxon>
        <taxon>Actinomycetes</taxon>
        <taxon>Micromonosporales</taxon>
        <taxon>Micromonosporaceae</taxon>
        <taxon>Catenuloplanes</taxon>
    </lineage>
</organism>
<sequence>MPDTLVLPRGRRLNAAAFKAEFAERFWNIREHDFWKLERQQTFTEPGDASWEAFRAGDWNTALHLMEARRAEYEDDARRMREVGLTSYRVRVIETPLAPYLQWELHLLRLMGTISDRIRVIDVSLVRTHESHGALPELVCLGPDLTFEVRYNENGAVDGAIRHTGTDLTSTCRRLIQTLYEAGEDVVTYVDREVAPLPPPAAF</sequence>
<reference evidence="2 3" key="1">
    <citation type="submission" date="2023-07" db="EMBL/GenBank/DDBJ databases">
        <title>Sequencing the genomes of 1000 actinobacteria strains.</title>
        <authorList>
            <person name="Klenk H.-P."/>
        </authorList>
    </citation>
    <scope>NUCLEOTIDE SEQUENCE [LARGE SCALE GENOMIC DNA]</scope>
    <source>
        <strain evidence="2 3">DSM 44710</strain>
    </source>
</reference>
<evidence type="ECO:0000259" key="1">
    <source>
        <dbReference type="Pfam" id="PF21806"/>
    </source>
</evidence>
<dbReference type="Proteomes" id="UP001240984">
    <property type="component" value="Unassembled WGS sequence"/>
</dbReference>
<evidence type="ECO:0000313" key="3">
    <source>
        <dbReference type="Proteomes" id="UP001240984"/>
    </source>
</evidence>
<gene>
    <name evidence="2" type="ORF">J2S43_001051</name>
</gene>
<name>A0ABT9MM90_9ACTN</name>
<evidence type="ECO:0000313" key="2">
    <source>
        <dbReference type="EMBL" id="MDP9792539.1"/>
    </source>
</evidence>
<protein>
    <recommendedName>
        <fullName evidence="1">DUF6879 domain-containing protein</fullName>
    </recommendedName>
</protein>
<dbReference type="Pfam" id="PF21806">
    <property type="entry name" value="DUF6879"/>
    <property type="match status" value="1"/>
</dbReference>
<dbReference type="RefSeq" id="WP_306827415.1">
    <property type="nucleotide sequence ID" value="NZ_JAUSRA010000001.1"/>
</dbReference>
<proteinExistence type="predicted"/>